<dbReference type="EMBL" id="CAADFZ010000424">
    <property type="protein sequence ID" value="VFK69613.1"/>
    <property type="molecule type" value="Genomic_DNA"/>
</dbReference>
<accession>A0A451B6R2</accession>
<gene>
    <name evidence="2" type="ORF">BECKUNK1418G_GA0071005_14241</name>
    <name evidence="3" type="ORF">BECKUNK1418H_GA0071006_14141</name>
</gene>
<protein>
    <submittedName>
        <fullName evidence="3">Uncharacterized protein</fullName>
    </submittedName>
</protein>
<evidence type="ECO:0000256" key="1">
    <source>
        <dbReference type="SAM" id="MobiDB-lite"/>
    </source>
</evidence>
<dbReference type="EMBL" id="CAADGD010000414">
    <property type="protein sequence ID" value="VFK73975.1"/>
    <property type="molecule type" value="Genomic_DNA"/>
</dbReference>
<organism evidence="3">
    <name type="scientific">Candidatus Kentrum sp. UNK</name>
    <dbReference type="NCBI Taxonomy" id="2126344"/>
    <lineage>
        <taxon>Bacteria</taxon>
        <taxon>Pseudomonadati</taxon>
        <taxon>Pseudomonadota</taxon>
        <taxon>Gammaproteobacteria</taxon>
        <taxon>Candidatus Kentrum</taxon>
    </lineage>
</organism>
<dbReference type="AlphaFoldDB" id="A0A451B6R2"/>
<feature type="region of interest" description="Disordered" evidence="1">
    <location>
        <begin position="25"/>
        <end position="47"/>
    </location>
</feature>
<evidence type="ECO:0000313" key="2">
    <source>
        <dbReference type="EMBL" id="VFK69613.1"/>
    </source>
</evidence>
<proteinExistence type="predicted"/>
<name>A0A451B6R2_9GAMM</name>
<sequence length="47" mass="4990">MRIANPIYDLLFKGLMQDNEAAALNPLQHSGRGDHDPASCPGNGDAP</sequence>
<reference evidence="3" key="1">
    <citation type="submission" date="2019-02" db="EMBL/GenBank/DDBJ databases">
        <authorList>
            <person name="Gruber-Vodicka R. H."/>
            <person name="Seah K. B. B."/>
        </authorList>
    </citation>
    <scope>NUCLEOTIDE SEQUENCE</scope>
    <source>
        <strain evidence="3">BECK_BY19</strain>
        <strain evidence="2">BECK_BY8</strain>
    </source>
</reference>
<evidence type="ECO:0000313" key="3">
    <source>
        <dbReference type="EMBL" id="VFK73975.1"/>
    </source>
</evidence>